<keyword evidence="13" id="KW-1185">Reference proteome</keyword>
<feature type="region of interest" description="Disordered" evidence="10">
    <location>
        <begin position="1"/>
        <end position="104"/>
    </location>
</feature>
<feature type="transmembrane region" description="Helical" evidence="11">
    <location>
        <begin position="539"/>
        <end position="560"/>
    </location>
</feature>
<dbReference type="Pfam" id="PF01222">
    <property type="entry name" value="ERG4_ERG24"/>
    <property type="match status" value="1"/>
</dbReference>
<evidence type="ECO:0000256" key="8">
    <source>
        <dbReference type="ARBA" id="ARBA00023170"/>
    </source>
</evidence>
<feature type="transmembrane region" description="Helical" evidence="11">
    <location>
        <begin position="251"/>
        <end position="273"/>
    </location>
</feature>
<protein>
    <recommendedName>
        <fullName evidence="14">Delta(14)-sterol reductase</fullName>
    </recommendedName>
</protein>
<evidence type="ECO:0000256" key="10">
    <source>
        <dbReference type="SAM" id="MobiDB-lite"/>
    </source>
</evidence>
<name>A0ABR3HTX1_LOXSC</name>
<dbReference type="PANTHER" id="PTHR21257:SF55">
    <property type="entry name" value="DELTA(14)-STEROL REDUCTASE LBR"/>
    <property type="match status" value="1"/>
</dbReference>
<organism evidence="12 13">
    <name type="scientific">Loxostege sticticalis</name>
    <name type="common">Beet webworm moth</name>
    <dbReference type="NCBI Taxonomy" id="481309"/>
    <lineage>
        <taxon>Eukaryota</taxon>
        <taxon>Metazoa</taxon>
        <taxon>Ecdysozoa</taxon>
        <taxon>Arthropoda</taxon>
        <taxon>Hexapoda</taxon>
        <taxon>Insecta</taxon>
        <taxon>Pterygota</taxon>
        <taxon>Neoptera</taxon>
        <taxon>Endopterygota</taxon>
        <taxon>Lepidoptera</taxon>
        <taxon>Glossata</taxon>
        <taxon>Ditrysia</taxon>
        <taxon>Pyraloidea</taxon>
        <taxon>Crambidae</taxon>
        <taxon>Pyraustinae</taxon>
        <taxon>Loxostege</taxon>
    </lineage>
</organism>
<evidence type="ECO:0000256" key="7">
    <source>
        <dbReference type="ARBA" id="ARBA00023136"/>
    </source>
</evidence>
<keyword evidence="6" id="KW-0238">DNA-binding</keyword>
<feature type="compositionally biased region" description="Low complexity" evidence="10">
    <location>
        <begin position="1"/>
        <end position="13"/>
    </location>
</feature>
<evidence type="ECO:0000313" key="13">
    <source>
        <dbReference type="Proteomes" id="UP001549920"/>
    </source>
</evidence>
<evidence type="ECO:0000256" key="3">
    <source>
        <dbReference type="ARBA" id="ARBA00022553"/>
    </source>
</evidence>
<reference evidence="12 13" key="1">
    <citation type="submission" date="2024-06" db="EMBL/GenBank/DDBJ databases">
        <title>A chromosome-level genome assembly of beet webworm, Loxostege sticticalis.</title>
        <authorList>
            <person name="Zhang Y."/>
        </authorList>
    </citation>
    <scope>NUCLEOTIDE SEQUENCE [LARGE SCALE GENOMIC DNA]</scope>
    <source>
        <strain evidence="12">AQ026</strain>
        <tissue evidence="12">Whole body</tissue>
    </source>
</reference>
<dbReference type="Gene3D" id="1.20.120.1630">
    <property type="match status" value="1"/>
</dbReference>
<evidence type="ECO:0000256" key="11">
    <source>
        <dbReference type="SAM" id="Phobius"/>
    </source>
</evidence>
<keyword evidence="8" id="KW-0675">Receptor</keyword>
<dbReference type="PANTHER" id="PTHR21257">
    <property type="entry name" value="DELTA(14)-STEROL REDUCTASE"/>
    <property type="match status" value="1"/>
</dbReference>
<proteinExistence type="inferred from homology"/>
<comment type="subcellular location">
    <subcellularLocation>
        <location evidence="1">Nucleus inner membrane</location>
        <topology evidence="1">Multi-pass membrane protein</topology>
    </subcellularLocation>
</comment>
<evidence type="ECO:0000256" key="1">
    <source>
        <dbReference type="ARBA" id="ARBA00004473"/>
    </source>
</evidence>
<accession>A0ABR3HTX1</accession>
<evidence type="ECO:0000256" key="5">
    <source>
        <dbReference type="ARBA" id="ARBA00022989"/>
    </source>
</evidence>
<evidence type="ECO:0008006" key="14">
    <source>
        <dbReference type="Google" id="ProtNLM"/>
    </source>
</evidence>
<evidence type="ECO:0000256" key="4">
    <source>
        <dbReference type="ARBA" id="ARBA00022692"/>
    </source>
</evidence>
<keyword evidence="4 11" id="KW-0812">Transmembrane</keyword>
<evidence type="ECO:0000256" key="9">
    <source>
        <dbReference type="ARBA" id="ARBA00023242"/>
    </source>
</evidence>
<sequence>MSTRSGRVRSSVVETSPIRTRKGVSPPRSPARTRKTSPAPKSSPARKSSPPARSSRKSPSRKSPSRKPASKFPARKSPSRSTKESTENVKNSPTKRPAIKTDRDVAVKLENLSSKMEYYRSTRSKRTEYSIKDIITSTSNELPELDKVNGLDSHDEFGLRNRRSVEEIPPRRSSRLKEFMDNVPDIRRSLSKSISKSVSKSISQSIDAYSDEDNSEEDLMKEKSKPVTRKLATPLRGSESKTVLMGSRWEFGGRAGSALLIVLIPVVVFSILASCINACSAKSVLNIKQYKSIGLWLTIPAGIFCLFQYLVQAVFAVVPIFGINADRLDETGTKYCFNAFFASIFTVNAIFFLDFFQVLHKESLTNEYLQLATVSYIFAVFLSIILYVKSRNVDSSELNLYGSTGYKLYDFFMGREVHPSIKKLDVKVWLSRVSNVNSLILTVLILQKGLHFESADVGELSVANLRDILQKLQTKPTILLFASMQLIYILNFVMKEHKVTTTFFWQSEGVGYLQVVSSALYPFYFTTISKFVADAQLSLSTNILISASVLYVLGFFIMLISNNIKHEFRTNPLQPGIANLDSMPTFHGKKLLVSSLWGILRHPNYTGDILIHIALALPGIVSGHYVAAAPALLTILVLLHRAWRDHARCNRRYGAAWNRYCKRVPSVIIPKVL</sequence>
<feature type="compositionally biased region" description="Low complexity" evidence="10">
    <location>
        <begin position="37"/>
        <end position="53"/>
    </location>
</feature>
<evidence type="ECO:0000256" key="6">
    <source>
        <dbReference type="ARBA" id="ARBA00023125"/>
    </source>
</evidence>
<evidence type="ECO:0000313" key="12">
    <source>
        <dbReference type="EMBL" id="KAL0880000.1"/>
    </source>
</evidence>
<dbReference type="Proteomes" id="UP001549920">
    <property type="component" value="Unassembled WGS sequence"/>
</dbReference>
<feature type="compositionally biased region" description="Basic residues" evidence="10">
    <location>
        <begin position="54"/>
        <end position="78"/>
    </location>
</feature>
<keyword evidence="9" id="KW-0539">Nucleus</keyword>
<feature type="transmembrane region" description="Helical" evidence="11">
    <location>
        <begin position="476"/>
        <end position="494"/>
    </location>
</feature>
<comment type="caution">
    <text evidence="12">The sequence shown here is derived from an EMBL/GenBank/DDBJ whole genome shotgun (WGS) entry which is preliminary data.</text>
</comment>
<comment type="similarity">
    <text evidence="2">Belongs to the ERG4/ERG24 family.</text>
</comment>
<evidence type="ECO:0000256" key="2">
    <source>
        <dbReference type="ARBA" id="ARBA00005402"/>
    </source>
</evidence>
<gene>
    <name evidence="12" type="ORF">ABMA27_002506</name>
</gene>
<keyword evidence="3" id="KW-0597">Phosphoprotein</keyword>
<dbReference type="EMBL" id="JBEUOH010000013">
    <property type="protein sequence ID" value="KAL0880000.1"/>
    <property type="molecule type" value="Genomic_DNA"/>
</dbReference>
<keyword evidence="7 11" id="KW-0472">Membrane</keyword>
<feature type="transmembrane region" description="Helical" evidence="11">
    <location>
        <begin position="293"/>
        <end position="323"/>
    </location>
</feature>
<feature type="transmembrane region" description="Helical" evidence="11">
    <location>
        <begin position="509"/>
        <end position="527"/>
    </location>
</feature>
<feature type="transmembrane region" description="Helical" evidence="11">
    <location>
        <begin position="368"/>
        <end position="388"/>
    </location>
</feature>
<feature type="transmembrane region" description="Helical" evidence="11">
    <location>
        <begin position="609"/>
        <end position="639"/>
    </location>
</feature>
<dbReference type="InterPro" id="IPR001171">
    <property type="entry name" value="ERG24_DHCR-like"/>
</dbReference>
<feature type="transmembrane region" description="Helical" evidence="11">
    <location>
        <begin position="335"/>
        <end position="356"/>
    </location>
</feature>
<keyword evidence="5 11" id="KW-1133">Transmembrane helix</keyword>